<proteinExistence type="predicted"/>
<keyword evidence="1" id="KW-1133">Transmembrane helix</keyword>
<organism evidence="2 3">
    <name type="scientific">Halopolyspora algeriensis</name>
    <dbReference type="NCBI Taxonomy" id="1500506"/>
    <lineage>
        <taxon>Bacteria</taxon>
        <taxon>Bacillati</taxon>
        <taxon>Actinomycetota</taxon>
        <taxon>Actinomycetes</taxon>
        <taxon>Actinomycetes incertae sedis</taxon>
        <taxon>Halopolyspora</taxon>
    </lineage>
</organism>
<feature type="transmembrane region" description="Helical" evidence="1">
    <location>
        <begin position="28"/>
        <end position="47"/>
    </location>
</feature>
<sequence length="155" mass="16558">MRAPDRQEWRPADVVPLVFPMFPPRARAVAMVPAVVVLLACWVTAYLGSGLPVLGVPSATLWVLAGIGGLAVLRVLHRALVRLFVTEEGATPALLGIVMLTLAGAPLVTMLLTGGRALQPQSSPLHAAVVVGVALWMVHELVHCHDRYLRLQPAD</sequence>
<evidence type="ECO:0000313" key="3">
    <source>
        <dbReference type="Proteomes" id="UP000253495"/>
    </source>
</evidence>
<dbReference type="RefSeq" id="WP_114454317.1">
    <property type="nucleotide sequence ID" value="NZ_QPJC01000012.1"/>
</dbReference>
<dbReference type="Proteomes" id="UP000253495">
    <property type="component" value="Unassembled WGS sequence"/>
</dbReference>
<name>A0A368VG42_9ACTN</name>
<evidence type="ECO:0000313" key="2">
    <source>
        <dbReference type="EMBL" id="RCW40218.1"/>
    </source>
</evidence>
<gene>
    <name evidence="2" type="ORF">DFQ14_11299</name>
</gene>
<keyword evidence="1" id="KW-0812">Transmembrane</keyword>
<reference evidence="2 3" key="1">
    <citation type="submission" date="2018-07" db="EMBL/GenBank/DDBJ databases">
        <title>Genomic Encyclopedia of Type Strains, Phase III (KMG-III): the genomes of soil and plant-associated and newly described type strains.</title>
        <authorList>
            <person name="Whitman W."/>
        </authorList>
    </citation>
    <scope>NUCLEOTIDE SEQUENCE [LARGE SCALE GENOMIC DNA]</scope>
    <source>
        <strain evidence="2 3">CECT 8575</strain>
    </source>
</reference>
<feature type="transmembrane region" description="Helical" evidence="1">
    <location>
        <begin position="125"/>
        <end position="142"/>
    </location>
</feature>
<dbReference type="EMBL" id="QPJC01000012">
    <property type="protein sequence ID" value="RCW40218.1"/>
    <property type="molecule type" value="Genomic_DNA"/>
</dbReference>
<keyword evidence="3" id="KW-1185">Reference proteome</keyword>
<evidence type="ECO:0000256" key="1">
    <source>
        <dbReference type="SAM" id="Phobius"/>
    </source>
</evidence>
<accession>A0A368VG42</accession>
<protein>
    <submittedName>
        <fullName evidence="2">Uncharacterized protein</fullName>
    </submittedName>
</protein>
<feature type="transmembrane region" description="Helical" evidence="1">
    <location>
        <begin position="93"/>
        <end position="113"/>
    </location>
</feature>
<keyword evidence="1" id="KW-0472">Membrane</keyword>
<feature type="transmembrane region" description="Helical" evidence="1">
    <location>
        <begin position="59"/>
        <end position="81"/>
    </location>
</feature>
<dbReference type="AlphaFoldDB" id="A0A368VG42"/>
<comment type="caution">
    <text evidence="2">The sequence shown here is derived from an EMBL/GenBank/DDBJ whole genome shotgun (WGS) entry which is preliminary data.</text>
</comment>